<dbReference type="GO" id="GO:0003676">
    <property type="term" value="F:nucleic acid binding"/>
    <property type="evidence" value="ECO:0007669"/>
    <property type="project" value="InterPro"/>
</dbReference>
<organism evidence="2 3">
    <name type="scientific">Gossypium laxum</name>
    <dbReference type="NCBI Taxonomy" id="34288"/>
    <lineage>
        <taxon>Eukaryota</taxon>
        <taxon>Viridiplantae</taxon>
        <taxon>Streptophyta</taxon>
        <taxon>Embryophyta</taxon>
        <taxon>Tracheophyta</taxon>
        <taxon>Spermatophyta</taxon>
        <taxon>Magnoliopsida</taxon>
        <taxon>eudicotyledons</taxon>
        <taxon>Gunneridae</taxon>
        <taxon>Pentapetalae</taxon>
        <taxon>rosids</taxon>
        <taxon>malvids</taxon>
        <taxon>Malvales</taxon>
        <taxon>Malvaceae</taxon>
        <taxon>Malvoideae</taxon>
        <taxon>Gossypium</taxon>
    </lineage>
</organism>
<evidence type="ECO:0000313" key="2">
    <source>
        <dbReference type="EMBL" id="MBA0724765.1"/>
    </source>
</evidence>
<accession>A0A7J9AL24</accession>
<evidence type="ECO:0000313" key="3">
    <source>
        <dbReference type="Proteomes" id="UP000593574"/>
    </source>
</evidence>
<feature type="domain" description="RNase H type-1" evidence="1">
    <location>
        <begin position="34"/>
        <end position="74"/>
    </location>
</feature>
<name>A0A7J9AL24_9ROSI</name>
<evidence type="ECO:0000259" key="1">
    <source>
        <dbReference type="Pfam" id="PF13456"/>
    </source>
</evidence>
<dbReference type="Pfam" id="PF13456">
    <property type="entry name" value="RVT_3"/>
    <property type="match status" value="1"/>
</dbReference>
<sequence length="90" mass="10202">MELGKFSGVAGMLGNVRSLMLNYGVIKGIQDSSLVDSHFALIRQIHQILSHVEHWSLRHVSRKNNQVVDCLVKMSLNRKEGLQIYDSTPR</sequence>
<proteinExistence type="predicted"/>
<gene>
    <name evidence="2" type="ORF">Golax_021427</name>
</gene>
<keyword evidence="3" id="KW-1185">Reference proteome</keyword>
<dbReference type="EMBL" id="JABEZV010000011">
    <property type="protein sequence ID" value="MBA0724765.1"/>
    <property type="molecule type" value="Genomic_DNA"/>
</dbReference>
<protein>
    <recommendedName>
        <fullName evidence="1">RNase H type-1 domain-containing protein</fullName>
    </recommendedName>
</protein>
<comment type="caution">
    <text evidence="2">The sequence shown here is derived from an EMBL/GenBank/DDBJ whole genome shotgun (WGS) entry which is preliminary data.</text>
</comment>
<dbReference type="Proteomes" id="UP000593574">
    <property type="component" value="Unassembled WGS sequence"/>
</dbReference>
<reference evidence="2 3" key="1">
    <citation type="journal article" date="2019" name="Genome Biol. Evol.">
        <title>Insights into the evolution of the New World diploid cottons (Gossypium, subgenus Houzingenia) based on genome sequencing.</title>
        <authorList>
            <person name="Grover C.E."/>
            <person name="Arick M.A. 2nd"/>
            <person name="Thrash A."/>
            <person name="Conover J.L."/>
            <person name="Sanders W.S."/>
            <person name="Peterson D.G."/>
            <person name="Frelichowski J.E."/>
            <person name="Scheffler J.A."/>
            <person name="Scheffler B.E."/>
            <person name="Wendel J.F."/>
        </authorList>
    </citation>
    <scope>NUCLEOTIDE SEQUENCE [LARGE SCALE GENOMIC DNA]</scope>
    <source>
        <strain evidence="2">4</strain>
        <tissue evidence="2">Leaf</tissue>
    </source>
</reference>
<dbReference type="AlphaFoldDB" id="A0A7J9AL24"/>
<dbReference type="GO" id="GO:0004523">
    <property type="term" value="F:RNA-DNA hybrid ribonuclease activity"/>
    <property type="evidence" value="ECO:0007669"/>
    <property type="project" value="InterPro"/>
</dbReference>
<dbReference type="InterPro" id="IPR002156">
    <property type="entry name" value="RNaseH_domain"/>
</dbReference>
<feature type="non-terminal residue" evidence="2">
    <location>
        <position position="90"/>
    </location>
</feature>